<comment type="caution">
    <text evidence="3">The sequence shown here is derived from an EMBL/GenBank/DDBJ whole genome shotgun (WGS) entry which is preliminary data.</text>
</comment>
<dbReference type="PANTHER" id="PTHR18964:SF149">
    <property type="entry name" value="BIFUNCTIONAL UDP-N-ACETYLGLUCOSAMINE 2-EPIMERASE_N-ACETYLMANNOSAMINE KINASE"/>
    <property type="match status" value="1"/>
</dbReference>
<protein>
    <submittedName>
        <fullName evidence="3">ROK family transcriptional regulator</fullName>
    </submittedName>
</protein>
<feature type="domain" description="HTH marR-type" evidence="2">
    <location>
        <begin position="28"/>
        <end position="78"/>
    </location>
</feature>
<proteinExistence type="inferred from homology"/>
<dbReference type="InterPro" id="IPR036388">
    <property type="entry name" value="WH-like_DNA-bd_sf"/>
</dbReference>
<dbReference type="Pfam" id="PF12802">
    <property type="entry name" value="MarR_2"/>
    <property type="match status" value="1"/>
</dbReference>
<sequence>MTLEPASPAHGVPPAGSPSLLWSINARAVLDIVARLAPVARPEIRRASGLSKTAVAQTLAELERRGIVVVAGHDSDRRGPVATLYALDERYRVAAAVDVGHHRVRAVLVGTTGEVLARADAPAEHSSAAATAAEVAAVIERCCATAGLALADLAGAVVGVAATVTASGALLLADGLADEGRGLPEALAAALPFAVTLENDTNLAAIAEQRVGAARELSDFVLLSVGASVGAGIVIGGRVHRGTRGAAGEVNYLPGRDDVVDGTLGSASVAADAAEEGLPSTLSARDVFERARTGDAAALRVVDRTAARLARVIATLGLVLDPEAVILGGAIGGNGDLLTGPVADRLADAFPHAGVAVLTATAGEDAVLDGAASLAAQLARSAAFDAATAV</sequence>
<dbReference type="Proteomes" id="UP001241072">
    <property type="component" value="Unassembled WGS sequence"/>
</dbReference>
<name>A0ABT9BQI7_9MICO</name>
<dbReference type="PANTHER" id="PTHR18964">
    <property type="entry name" value="ROK (REPRESSOR, ORF, KINASE) FAMILY"/>
    <property type="match status" value="1"/>
</dbReference>
<dbReference type="InterPro" id="IPR000835">
    <property type="entry name" value="HTH_MarR-typ"/>
</dbReference>
<evidence type="ECO:0000313" key="4">
    <source>
        <dbReference type="Proteomes" id="UP001241072"/>
    </source>
</evidence>
<dbReference type="EMBL" id="JAUQUB010000004">
    <property type="protein sequence ID" value="MDO7883296.1"/>
    <property type="molecule type" value="Genomic_DNA"/>
</dbReference>
<dbReference type="SUPFAM" id="SSF53067">
    <property type="entry name" value="Actin-like ATPase domain"/>
    <property type="match status" value="1"/>
</dbReference>
<accession>A0ABT9BQI7</accession>
<evidence type="ECO:0000256" key="1">
    <source>
        <dbReference type="ARBA" id="ARBA00006479"/>
    </source>
</evidence>
<keyword evidence="4" id="KW-1185">Reference proteome</keyword>
<gene>
    <name evidence="3" type="ORF">Q5716_13760</name>
</gene>
<dbReference type="SUPFAM" id="SSF46785">
    <property type="entry name" value="Winged helix' DNA-binding domain"/>
    <property type="match status" value="1"/>
</dbReference>
<dbReference type="InterPro" id="IPR036390">
    <property type="entry name" value="WH_DNA-bd_sf"/>
</dbReference>
<dbReference type="Pfam" id="PF00480">
    <property type="entry name" value="ROK"/>
    <property type="match status" value="1"/>
</dbReference>
<evidence type="ECO:0000313" key="3">
    <source>
        <dbReference type="EMBL" id="MDO7883296.1"/>
    </source>
</evidence>
<reference evidence="3 4" key="1">
    <citation type="submission" date="2023-07" db="EMBL/GenBank/DDBJ databases">
        <title>Protaetiibacter sp. nov WY-16 isolated from soil.</title>
        <authorList>
            <person name="Liu B."/>
            <person name="Wan Y."/>
        </authorList>
    </citation>
    <scope>NUCLEOTIDE SEQUENCE [LARGE SCALE GENOMIC DNA]</scope>
    <source>
        <strain evidence="3 4">WY-16</strain>
    </source>
</reference>
<dbReference type="RefSeq" id="WP_305003726.1">
    <property type="nucleotide sequence ID" value="NZ_JAUQUB010000004.1"/>
</dbReference>
<evidence type="ECO:0000259" key="2">
    <source>
        <dbReference type="Pfam" id="PF12802"/>
    </source>
</evidence>
<dbReference type="Gene3D" id="1.10.10.10">
    <property type="entry name" value="Winged helix-like DNA-binding domain superfamily/Winged helix DNA-binding domain"/>
    <property type="match status" value="1"/>
</dbReference>
<comment type="similarity">
    <text evidence="1">Belongs to the ROK (NagC/XylR) family.</text>
</comment>
<dbReference type="Gene3D" id="3.30.420.40">
    <property type="match status" value="2"/>
</dbReference>
<dbReference type="InterPro" id="IPR043129">
    <property type="entry name" value="ATPase_NBD"/>
</dbReference>
<organism evidence="3 4">
    <name type="scientific">Antiquaquibacter soli</name>
    <dbReference type="NCBI Taxonomy" id="3064523"/>
    <lineage>
        <taxon>Bacteria</taxon>
        <taxon>Bacillati</taxon>
        <taxon>Actinomycetota</taxon>
        <taxon>Actinomycetes</taxon>
        <taxon>Micrococcales</taxon>
        <taxon>Microbacteriaceae</taxon>
        <taxon>Antiquaquibacter</taxon>
    </lineage>
</organism>
<dbReference type="InterPro" id="IPR000600">
    <property type="entry name" value="ROK"/>
</dbReference>